<evidence type="ECO:0000259" key="13">
    <source>
        <dbReference type="Pfam" id="PF01406"/>
    </source>
</evidence>
<dbReference type="InterPro" id="IPR014729">
    <property type="entry name" value="Rossmann-like_a/b/a_fold"/>
</dbReference>
<dbReference type="PRINTS" id="PR00983">
    <property type="entry name" value="TRNASYNTHCYS"/>
</dbReference>
<comment type="cofactor">
    <cofactor evidence="1">
        <name>Zn(2+)</name>
        <dbReference type="ChEBI" id="CHEBI:29105"/>
    </cofactor>
</comment>
<evidence type="ECO:0000256" key="10">
    <source>
        <dbReference type="ARBA" id="ARBA00031499"/>
    </source>
</evidence>
<keyword evidence="9" id="KW-0030">Aminoacyl-tRNA synthetase</keyword>
<dbReference type="NCBIfam" id="TIGR00435">
    <property type="entry name" value="cysS"/>
    <property type="match status" value="1"/>
</dbReference>
<evidence type="ECO:0000256" key="11">
    <source>
        <dbReference type="ARBA" id="ARBA00039362"/>
    </source>
</evidence>
<keyword evidence="14" id="KW-1185">Reference proteome</keyword>
<dbReference type="WBParaSite" id="scaffold4093_cov203.g7627">
    <property type="protein sequence ID" value="scaffold4093_cov203.g7627"/>
    <property type="gene ID" value="scaffold4093_cov203.g7627"/>
</dbReference>
<dbReference type="CDD" id="cd00672">
    <property type="entry name" value="CysRS_core"/>
    <property type="match status" value="1"/>
</dbReference>
<dbReference type="HAMAP" id="MF_00041">
    <property type="entry name" value="Cys_tRNA_synth"/>
    <property type="match status" value="1"/>
</dbReference>
<feature type="domain" description="tRNA synthetases class I catalytic" evidence="13">
    <location>
        <begin position="54"/>
        <end position="456"/>
    </location>
</feature>
<keyword evidence="8" id="KW-0648">Protein biosynthesis</keyword>
<evidence type="ECO:0000256" key="2">
    <source>
        <dbReference type="ARBA" id="ARBA00012832"/>
    </source>
</evidence>
<dbReference type="GO" id="GO:0046872">
    <property type="term" value="F:metal ion binding"/>
    <property type="evidence" value="ECO:0007669"/>
    <property type="project" value="UniProtKB-KW"/>
</dbReference>
<feature type="region of interest" description="Disordered" evidence="12">
    <location>
        <begin position="658"/>
        <end position="701"/>
    </location>
</feature>
<evidence type="ECO:0000256" key="5">
    <source>
        <dbReference type="ARBA" id="ARBA00022741"/>
    </source>
</evidence>
<dbReference type="GO" id="GO:0005737">
    <property type="term" value="C:cytoplasm"/>
    <property type="evidence" value="ECO:0007669"/>
    <property type="project" value="TreeGrafter"/>
</dbReference>
<dbReference type="InterPro" id="IPR032678">
    <property type="entry name" value="tRNA-synt_1_cat_dom"/>
</dbReference>
<evidence type="ECO:0000256" key="3">
    <source>
        <dbReference type="ARBA" id="ARBA00022598"/>
    </source>
</evidence>
<keyword evidence="7" id="KW-0067">ATP-binding</keyword>
<dbReference type="InterPro" id="IPR009080">
    <property type="entry name" value="tRNAsynth_Ia_anticodon-bd"/>
</dbReference>
<protein>
    <recommendedName>
        <fullName evidence="11">Cysteine--tRNA ligase, cytoplasmic</fullName>
        <ecNumber evidence="2">6.1.1.16</ecNumber>
    </recommendedName>
    <alternativeName>
        <fullName evidence="10">Cysteinyl-tRNA synthetase</fullName>
    </alternativeName>
</protein>
<organism evidence="14 15">
    <name type="scientific">Meloidogyne javanica</name>
    <name type="common">Root-knot nematode worm</name>
    <dbReference type="NCBI Taxonomy" id="6303"/>
    <lineage>
        <taxon>Eukaryota</taxon>
        <taxon>Metazoa</taxon>
        <taxon>Ecdysozoa</taxon>
        <taxon>Nematoda</taxon>
        <taxon>Chromadorea</taxon>
        <taxon>Rhabditida</taxon>
        <taxon>Tylenchina</taxon>
        <taxon>Tylenchomorpha</taxon>
        <taxon>Tylenchoidea</taxon>
        <taxon>Meloidogynidae</taxon>
        <taxon>Meloidogyninae</taxon>
        <taxon>Meloidogyne</taxon>
        <taxon>Meloidogyne incognita group</taxon>
    </lineage>
</organism>
<evidence type="ECO:0000313" key="14">
    <source>
        <dbReference type="Proteomes" id="UP000887561"/>
    </source>
</evidence>
<evidence type="ECO:0000256" key="9">
    <source>
        <dbReference type="ARBA" id="ARBA00023146"/>
    </source>
</evidence>
<dbReference type="InterPro" id="IPR024909">
    <property type="entry name" value="Cys-tRNA/MSH_ligase"/>
</dbReference>
<dbReference type="GO" id="GO:0006423">
    <property type="term" value="P:cysteinyl-tRNA aminoacylation"/>
    <property type="evidence" value="ECO:0007669"/>
    <property type="project" value="InterPro"/>
</dbReference>
<dbReference type="Gene3D" id="3.40.50.620">
    <property type="entry name" value="HUPs"/>
    <property type="match status" value="1"/>
</dbReference>
<dbReference type="GO" id="GO:0004817">
    <property type="term" value="F:cysteine-tRNA ligase activity"/>
    <property type="evidence" value="ECO:0007669"/>
    <property type="project" value="UniProtKB-EC"/>
</dbReference>
<dbReference type="SUPFAM" id="SSF47323">
    <property type="entry name" value="Anticodon-binding domain of a subclass of class I aminoacyl-tRNA synthetases"/>
    <property type="match status" value="1"/>
</dbReference>
<keyword evidence="4" id="KW-0479">Metal-binding</keyword>
<evidence type="ECO:0000256" key="7">
    <source>
        <dbReference type="ARBA" id="ARBA00022840"/>
    </source>
</evidence>
<evidence type="ECO:0000313" key="15">
    <source>
        <dbReference type="WBParaSite" id="scaffold4093_cov203.g7627"/>
    </source>
</evidence>
<proteinExistence type="inferred from homology"/>
<name>A0A915MIT3_MELJA</name>
<evidence type="ECO:0000256" key="4">
    <source>
        <dbReference type="ARBA" id="ARBA00022723"/>
    </source>
</evidence>
<dbReference type="EC" id="6.1.1.16" evidence="2"/>
<dbReference type="PANTHER" id="PTHR10890:SF3">
    <property type="entry name" value="CYSTEINE--TRNA LIGASE, CYTOPLASMIC"/>
    <property type="match status" value="1"/>
</dbReference>
<keyword evidence="6" id="KW-0862">Zinc</keyword>
<evidence type="ECO:0000256" key="12">
    <source>
        <dbReference type="SAM" id="MobiDB-lite"/>
    </source>
</evidence>
<dbReference type="InterPro" id="IPR015803">
    <property type="entry name" value="Cys-tRNA-ligase"/>
</dbReference>
<sequence>MFRFMQILRRATLYTYRFLINIPPMQANWTPYKGNNAEPRLHLLNSLTRTKELFEPISGKQVKFYICGPTVYDSAHMGHARAYLSFDIVRRVLVDYFNYDVLYVMNITDIDDKIIKRARQKYLFDNYLNEVSTSNGVGNQLKEALDYFRIKISNELDVDKKNMYTNMADKFATDLAAFETKSLGISNTGNIEESLGLVKQLLESSKDVISDWLDSTSGHTVDDHGVFTRLARKYENEFLHEMSSLNVREPDVLTRVSEYIPEIIDYVYFNTKAFSCSPNHNYAKLLPEAYKDEGCIEKHLREGEGELSICNNIQNVEKISKCDFALWKASKNGEPFWESPWGKGRPGWHIECSAMSMSVCGSKLDIHAGGFDLKFPHHDNEIAQCEAYSDCDHWVNFFLHCGTLRIAGLKMSKSLKNFITIKDALQKYTARQLRILFLMHIWSDNLDYSDATMDHVLHFEKLFCEFFLNIKDIIRKQMKESGEINECFKKFDQRDIEVFNNFTLLQSEIHLAFCDSIDTRTVLEKIRSIISLINLYLIEKQEAKPNCNLLANCANYVIKLMKILGADTGFKEFNFRQESSENDCVDKEAILMPYLEALANFREVVRSEARTSKNINILKECDRLRDEILPNLGVRLEDHTKDTRLKLVDRETLMREKEQKEAELREKEEKKRLLEKEKEEKRKIKEEKKQKQREAASKNKS</sequence>
<keyword evidence="3" id="KW-0436">Ligase</keyword>
<keyword evidence="5" id="KW-0547">Nucleotide-binding</keyword>
<dbReference type="Pfam" id="PF01406">
    <property type="entry name" value="tRNA-synt_1e"/>
    <property type="match status" value="1"/>
</dbReference>
<accession>A0A915MIT3</accession>
<dbReference type="Proteomes" id="UP000887561">
    <property type="component" value="Unplaced"/>
</dbReference>
<evidence type="ECO:0000256" key="6">
    <source>
        <dbReference type="ARBA" id="ARBA00022833"/>
    </source>
</evidence>
<dbReference type="PANTHER" id="PTHR10890">
    <property type="entry name" value="CYSTEINYL-TRNA SYNTHETASE"/>
    <property type="match status" value="1"/>
</dbReference>
<dbReference type="SUPFAM" id="SSF52374">
    <property type="entry name" value="Nucleotidylyl transferase"/>
    <property type="match status" value="1"/>
</dbReference>
<evidence type="ECO:0000256" key="1">
    <source>
        <dbReference type="ARBA" id="ARBA00001947"/>
    </source>
</evidence>
<reference evidence="15" key="1">
    <citation type="submission" date="2022-11" db="UniProtKB">
        <authorList>
            <consortium name="WormBaseParasite"/>
        </authorList>
    </citation>
    <scope>IDENTIFICATION</scope>
</reference>
<dbReference type="GO" id="GO:0005524">
    <property type="term" value="F:ATP binding"/>
    <property type="evidence" value="ECO:0007669"/>
    <property type="project" value="UniProtKB-KW"/>
</dbReference>
<dbReference type="AlphaFoldDB" id="A0A915MIT3"/>
<evidence type="ECO:0000256" key="8">
    <source>
        <dbReference type="ARBA" id="ARBA00022917"/>
    </source>
</evidence>